<dbReference type="InterPro" id="IPR001404">
    <property type="entry name" value="Hsp90_fam"/>
</dbReference>
<evidence type="ECO:0000313" key="6">
    <source>
        <dbReference type="EMBL" id="TSJ43932.1"/>
    </source>
</evidence>
<dbReference type="SUPFAM" id="SSF55874">
    <property type="entry name" value="ATPase domain of HSP90 chaperone/DNA topoisomerase II/histidine kinase"/>
    <property type="match status" value="1"/>
</dbReference>
<organism evidence="6 7">
    <name type="scientific">Mucilaginibacter corticis</name>
    <dbReference type="NCBI Taxonomy" id="2597670"/>
    <lineage>
        <taxon>Bacteria</taxon>
        <taxon>Pseudomonadati</taxon>
        <taxon>Bacteroidota</taxon>
        <taxon>Sphingobacteriia</taxon>
        <taxon>Sphingobacteriales</taxon>
        <taxon>Sphingobacteriaceae</taxon>
        <taxon>Mucilaginibacter</taxon>
    </lineage>
</organism>
<dbReference type="GO" id="GO:0016887">
    <property type="term" value="F:ATP hydrolysis activity"/>
    <property type="evidence" value="ECO:0007669"/>
    <property type="project" value="InterPro"/>
</dbReference>
<feature type="domain" description="HD-CE" evidence="5">
    <location>
        <begin position="53"/>
        <end position="304"/>
    </location>
</feature>
<dbReference type="GO" id="GO:0005524">
    <property type="term" value="F:ATP binding"/>
    <property type="evidence" value="ECO:0007669"/>
    <property type="project" value="UniProtKB-KW"/>
</dbReference>
<dbReference type="Proteomes" id="UP000318733">
    <property type="component" value="Unassembled WGS sequence"/>
</dbReference>
<evidence type="ECO:0000256" key="1">
    <source>
        <dbReference type="ARBA" id="ARBA00008239"/>
    </source>
</evidence>
<keyword evidence="3" id="KW-0067">ATP-binding</keyword>
<dbReference type="InterPro" id="IPR056471">
    <property type="entry name" value="HD-CE"/>
</dbReference>
<dbReference type="Gene3D" id="3.30.565.10">
    <property type="entry name" value="Histidine kinase-like ATPase, C-terminal domain"/>
    <property type="match status" value="1"/>
</dbReference>
<evidence type="ECO:0000256" key="3">
    <source>
        <dbReference type="ARBA" id="ARBA00022840"/>
    </source>
</evidence>
<comment type="similarity">
    <text evidence="1">Belongs to the heat shock protein 90 family.</text>
</comment>
<dbReference type="AlphaFoldDB" id="A0A556MVN7"/>
<proteinExistence type="inferred from homology"/>
<gene>
    <name evidence="6" type="ORF">FO440_07050</name>
</gene>
<dbReference type="RefSeq" id="WP_144247495.1">
    <property type="nucleotide sequence ID" value="NZ_VLPK01000001.1"/>
</dbReference>
<evidence type="ECO:0000256" key="2">
    <source>
        <dbReference type="ARBA" id="ARBA00022741"/>
    </source>
</evidence>
<sequence length="1022" mass="117790">MSKEAVLRLKSTLLFKSLLIKEANEGLDNKLSSKVEAIVGVVSELLKRIPENMPEYTLHDSNHSAKIIEIIGKFLPDKTLKHLNSVEISLLILSAYLHDVGMTASKDEKENIIANDVAYKILFKTLDGNKEKYDNYLSIGDHRSATFIEDQIFTEYLRRNHVTRSAEYIGMNLKDGKLEVEIDGIPFWKHLISICNGHGEPVSAIKNTKLYPNNTLVGEKIINVQFLTLVLRLGDILDLDPERTPKIIYEFANPKDPVSIIEWKKHRSIIGYSISPNKILFEAECSLPEVERALKQFMGWIEIERKQTMQLLEDYNQPSLLIYKLNLNEEILTERIRSDGSYLYNDLKFEIGYQRVLELLMGQRLYRSTTFALRELLQNSNDAITARQEMYAGKDEIFNPEILLIVDDTTITIEDNGIGMDLLTFKDYFLQIGKSYYSSPAFYSKHNEIDVTSEFGIGVLSVFMIATSLIVESRKEPEDPINPSKPILFEIPTAHSYTIQRNSNKITVGTKITLKLKSQKPFKTSSINNILSQLIPHPKFPITVLNKGFKSVHEKKLLSDILKIPPYNEITDFQDYKFDDLDYENKIFFTHSFLEIDFTKSNNPILKNILGKLQLVNSGIYNWESRVNGIFSQRNFAVGIVTEEDDFLIEPTDNITNLFPRWLTYYSTLNFTKSSCLSITPDRTDLIVDEKYEMLRNLIDAFIIEELKTHFNEFFKNNDKNVLYSYIDFLIASGYIGLDSRQVFGNLLSNDARDFLEEFITFPIVTIDNQYIRMPAKEIMKKATISHISYPLNEDHIKQLSPMLSIPDFIMINRNQLKHSAGWSHRIEPFLYNLLVGGKAFAPHTVLTSMLPLFKIEAIKINNLVRQSLEHTFCHNILDSIESTDKILCFPRQNIEMYMTLNASHRILVGLIDSDGKLKKHARRITNKIQNILSGNIEDSIKRIGLNDDLYLAKVFPYGDRTDYYFMISGLLIKDNQFLPSLNNSLSNLWDEMISFDLINALNKDQFILTNDDFPKFWLKSN</sequence>
<dbReference type="Pfam" id="PF13589">
    <property type="entry name" value="HATPase_c_3"/>
    <property type="match status" value="1"/>
</dbReference>
<comment type="caution">
    <text evidence="6">The sequence shown here is derived from an EMBL/GenBank/DDBJ whole genome shotgun (WGS) entry which is preliminary data.</text>
</comment>
<dbReference type="InterPro" id="IPR036890">
    <property type="entry name" value="HATPase_C_sf"/>
</dbReference>
<evidence type="ECO:0000259" key="5">
    <source>
        <dbReference type="Pfam" id="PF24391"/>
    </source>
</evidence>
<keyword evidence="7" id="KW-1185">Reference proteome</keyword>
<evidence type="ECO:0000313" key="7">
    <source>
        <dbReference type="Proteomes" id="UP000318733"/>
    </source>
</evidence>
<reference evidence="6 7" key="1">
    <citation type="submission" date="2019-07" db="EMBL/GenBank/DDBJ databases">
        <authorList>
            <person name="Huq M.A."/>
        </authorList>
    </citation>
    <scope>NUCLEOTIDE SEQUENCE [LARGE SCALE GENOMIC DNA]</scope>
    <source>
        <strain evidence="6 7">MAH-19</strain>
    </source>
</reference>
<dbReference type="EMBL" id="VLPK01000001">
    <property type="protein sequence ID" value="TSJ43932.1"/>
    <property type="molecule type" value="Genomic_DNA"/>
</dbReference>
<dbReference type="GO" id="GO:0051082">
    <property type="term" value="F:unfolded protein binding"/>
    <property type="evidence" value="ECO:0007669"/>
    <property type="project" value="InterPro"/>
</dbReference>
<dbReference type="GO" id="GO:0140662">
    <property type="term" value="F:ATP-dependent protein folding chaperone"/>
    <property type="evidence" value="ECO:0007669"/>
    <property type="project" value="InterPro"/>
</dbReference>
<keyword evidence="4" id="KW-0143">Chaperone</keyword>
<accession>A0A556MVN7</accession>
<dbReference type="PRINTS" id="PR00775">
    <property type="entry name" value="HEATSHOCK90"/>
</dbReference>
<protein>
    <recommendedName>
        <fullName evidence="5">HD-CE domain-containing protein</fullName>
    </recommendedName>
</protein>
<evidence type="ECO:0000256" key="4">
    <source>
        <dbReference type="ARBA" id="ARBA00023186"/>
    </source>
</evidence>
<dbReference type="InterPro" id="IPR020575">
    <property type="entry name" value="Hsp90_N"/>
</dbReference>
<dbReference type="Pfam" id="PF24391">
    <property type="entry name" value="HD-CE"/>
    <property type="match status" value="1"/>
</dbReference>
<name>A0A556MVN7_9SPHI</name>
<keyword evidence="2" id="KW-0547">Nucleotide-binding</keyword>
<dbReference type="OrthoDB" id="9802640at2"/>
<dbReference type="PANTHER" id="PTHR11528">
    <property type="entry name" value="HEAT SHOCK PROTEIN 90 FAMILY MEMBER"/>
    <property type="match status" value="1"/>
</dbReference>